<dbReference type="Gene3D" id="2.40.70.10">
    <property type="entry name" value="Acid Proteases"/>
    <property type="match status" value="1"/>
</dbReference>
<dbReference type="SUPFAM" id="SSF50630">
    <property type="entry name" value="Acid proteases"/>
    <property type="match status" value="1"/>
</dbReference>
<dbReference type="InterPro" id="IPR021109">
    <property type="entry name" value="Peptidase_aspartic_dom_sf"/>
</dbReference>
<dbReference type="NCBIfam" id="TIGR02281">
    <property type="entry name" value="clan_AA_DTGA"/>
    <property type="match status" value="1"/>
</dbReference>
<keyword evidence="2" id="KW-0732">Signal</keyword>
<comment type="caution">
    <text evidence="4">The sequence shown here is derived from an EMBL/GenBank/DDBJ whole genome shotgun (WGS) entry which is preliminary data.</text>
</comment>
<dbReference type="Proteomes" id="UP000737171">
    <property type="component" value="Unassembled WGS sequence"/>
</dbReference>
<keyword evidence="4" id="KW-0645">Protease</keyword>
<dbReference type="GO" id="GO:0006508">
    <property type="term" value="P:proteolysis"/>
    <property type="evidence" value="ECO:0007669"/>
    <property type="project" value="UniProtKB-KW"/>
</dbReference>
<dbReference type="EMBL" id="JABRWJ010000004">
    <property type="protein sequence ID" value="NRF67974.1"/>
    <property type="molecule type" value="Genomic_DNA"/>
</dbReference>
<evidence type="ECO:0000259" key="3">
    <source>
        <dbReference type="PROSITE" id="PS50175"/>
    </source>
</evidence>
<dbReference type="InterPro" id="IPR011969">
    <property type="entry name" value="Clan_AA_Asp_peptidase_C"/>
</dbReference>
<dbReference type="GO" id="GO:0008233">
    <property type="term" value="F:peptidase activity"/>
    <property type="evidence" value="ECO:0007669"/>
    <property type="project" value="UniProtKB-KW"/>
</dbReference>
<gene>
    <name evidence="4" type="ORF">HLB44_13355</name>
</gene>
<evidence type="ECO:0000313" key="4">
    <source>
        <dbReference type="EMBL" id="NRF67974.1"/>
    </source>
</evidence>
<dbReference type="PROSITE" id="PS50175">
    <property type="entry name" value="ASP_PROT_RETROV"/>
    <property type="match status" value="1"/>
</dbReference>
<reference evidence="4 5" key="1">
    <citation type="submission" date="2020-05" db="EMBL/GenBank/DDBJ databases">
        <title>Aquincola sp. isolate from soil.</title>
        <authorList>
            <person name="Han J."/>
            <person name="Kim D.-U."/>
        </authorList>
    </citation>
    <scope>NUCLEOTIDE SEQUENCE [LARGE SCALE GENOMIC DNA]</scope>
    <source>
        <strain evidence="4 5">S2</strain>
    </source>
</reference>
<evidence type="ECO:0000313" key="5">
    <source>
        <dbReference type="Proteomes" id="UP000737171"/>
    </source>
</evidence>
<evidence type="ECO:0000256" key="1">
    <source>
        <dbReference type="ARBA" id="ARBA00022801"/>
    </source>
</evidence>
<dbReference type="EC" id="3.4.23.-" evidence="4"/>
<feature type="signal peptide" evidence="2">
    <location>
        <begin position="1"/>
        <end position="18"/>
    </location>
</feature>
<dbReference type="InterPro" id="IPR034122">
    <property type="entry name" value="Retropepsin-like_bacterial"/>
</dbReference>
<proteinExistence type="predicted"/>
<feature type="chain" id="PRO_5045185763" evidence="2">
    <location>
        <begin position="19"/>
        <end position="212"/>
    </location>
</feature>
<keyword evidence="5" id="KW-1185">Reference proteome</keyword>
<dbReference type="CDD" id="cd05483">
    <property type="entry name" value="retropepsin_like_bacteria"/>
    <property type="match status" value="1"/>
</dbReference>
<protein>
    <submittedName>
        <fullName evidence="4">TIGR02281 family clan AA aspartic protease</fullName>
        <ecNumber evidence="4">3.4.23.-</ecNumber>
    </submittedName>
</protein>
<accession>A0ABX2EHA9</accession>
<dbReference type="InterPro" id="IPR001969">
    <property type="entry name" value="Aspartic_peptidase_AS"/>
</dbReference>
<dbReference type="PROSITE" id="PS00141">
    <property type="entry name" value="ASP_PROTEASE"/>
    <property type="match status" value="1"/>
</dbReference>
<keyword evidence="1 4" id="KW-0378">Hydrolase</keyword>
<dbReference type="InterPro" id="IPR001995">
    <property type="entry name" value="Peptidase_A2_cat"/>
</dbReference>
<feature type="domain" description="Peptidase A2" evidence="3">
    <location>
        <begin position="116"/>
        <end position="194"/>
    </location>
</feature>
<sequence>MRRGLLLLAALLPFVAAAQTVSLSGSLGATKALLLIDGQPHTVSVGSTVKGVTLTRVGDGEAEVVVAGRSSVIRLGAAPAKVGGGGGSAGGGSEIVLPVGRGGHFMAQGSINGKAVQFMVDTGATVVAMSVSEANRLGIDWRRGERGVSSTAGGMVAVYSVNLTSVRIGDVEVFNVDAVVLQAEMPYTLLGNSFLSRFSMRRDGDTMRLERR</sequence>
<name>A0ABX2EHA9_9BURK</name>
<evidence type="ECO:0000256" key="2">
    <source>
        <dbReference type="SAM" id="SignalP"/>
    </source>
</evidence>
<organism evidence="4 5">
    <name type="scientific">Pseudaquabacterium terrae</name>
    <dbReference type="NCBI Taxonomy" id="2732868"/>
    <lineage>
        <taxon>Bacteria</taxon>
        <taxon>Pseudomonadati</taxon>
        <taxon>Pseudomonadota</taxon>
        <taxon>Betaproteobacteria</taxon>
        <taxon>Burkholderiales</taxon>
        <taxon>Sphaerotilaceae</taxon>
        <taxon>Pseudaquabacterium</taxon>
    </lineage>
</organism>
<dbReference type="Pfam" id="PF13975">
    <property type="entry name" value="gag-asp_proteas"/>
    <property type="match status" value="1"/>
</dbReference>